<evidence type="ECO:0000313" key="2">
    <source>
        <dbReference type="Proteomes" id="UP000192578"/>
    </source>
</evidence>
<gene>
    <name evidence="1" type="ORF">BV898_14757</name>
</gene>
<comment type="caution">
    <text evidence="1">The sequence shown here is derived from an EMBL/GenBank/DDBJ whole genome shotgun (WGS) entry which is preliminary data.</text>
</comment>
<dbReference type="AlphaFoldDB" id="A0A9X6NAX8"/>
<keyword evidence="2" id="KW-1185">Reference proteome</keyword>
<dbReference type="EMBL" id="MTYJ01000186">
    <property type="protein sequence ID" value="OWA50234.1"/>
    <property type="molecule type" value="Genomic_DNA"/>
</dbReference>
<dbReference type="Proteomes" id="UP000192578">
    <property type="component" value="Unassembled WGS sequence"/>
</dbReference>
<dbReference type="OrthoDB" id="10006939at2759"/>
<evidence type="ECO:0000313" key="1">
    <source>
        <dbReference type="EMBL" id="OWA50234.1"/>
    </source>
</evidence>
<protein>
    <recommendedName>
        <fullName evidence="3">Tc1-like transposase DDE domain-containing protein</fullName>
    </recommendedName>
</protein>
<evidence type="ECO:0008006" key="3">
    <source>
        <dbReference type="Google" id="ProtNLM"/>
    </source>
</evidence>
<dbReference type="InterPro" id="IPR036397">
    <property type="entry name" value="RNaseH_sf"/>
</dbReference>
<dbReference type="Gene3D" id="3.30.420.10">
    <property type="entry name" value="Ribonuclease H-like superfamily/Ribonuclease H"/>
    <property type="match status" value="1"/>
</dbReference>
<reference evidence="2" key="1">
    <citation type="submission" date="2017-01" db="EMBL/GenBank/DDBJ databases">
        <title>Comparative genomics of anhydrobiosis in the tardigrade Hypsibius dujardini.</title>
        <authorList>
            <person name="Yoshida Y."/>
            <person name="Koutsovoulos G."/>
            <person name="Laetsch D."/>
            <person name="Stevens L."/>
            <person name="Kumar S."/>
            <person name="Horikawa D."/>
            <person name="Ishino K."/>
            <person name="Komine S."/>
            <person name="Tomita M."/>
            <person name="Blaxter M."/>
            <person name="Arakawa K."/>
        </authorList>
    </citation>
    <scope>NUCLEOTIDE SEQUENCE [LARGE SCALE GENOMIC DNA]</scope>
    <source>
        <strain evidence="2">Z151</strain>
    </source>
</reference>
<proteinExistence type="predicted"/>
<accession>A0A9X6NAX8</accession>
<dbReference type="GO" id="GO:0003676">
    <property type="term" value="F:nucleic acid binding"/>
    <property type="evidence" value="ECO:0007669"/>
    <property type="project" value="InterPro"/>
</dbReference>
<name>A0A9X6NAX8_HYPEX</name>
<sequence>MLENLPYGLEANSAILYQDKVPFHAAGTVQAFLEKKMPCFIRNANIPPNSPNLHPLNYCVWSLLQERVNQHKLISSFARLAKILNDK</sequence>
<organism evidence="1 2">
    <name type="scientific">Hypsibius exemplaris</name>
    <name type="common">Freshwater tardigrade</name>
    <dbReference type="NCBI Taxonomy" id="2072580"/>
    <lineage>
        <taxon>Eukaryota</taxon>
        <taxon>Metazoa</taxon>
        <taxon>Ecdysozoa</taxon>
        <taxon>Tardigrada</taxon>
        <taxon>Eutardigrada</taxon>
        <taxon>Parachela</taxon>
        <taxon>Hypsibioidea</taxon>
        <taxon>Hypsibiidae</taxon>
        <taxon>Hypsibius</taxon>
    </lineage>
</organism>